<proteinExistence type="predicted"/>
<accession>Q3ZR78</accession>
<dbReference type="RefSeq" id="WP_012881152.1">
    <property type="nucleotide sequence ID" value="NC_013543.1"/>
</dbReference>
<evidence type="ECO:0000313" key="1">
    <source>
        <dbReference type="EMBL" id="AAW81264.1"/>
    </source>
</evidence>
<dbReference type="AlphaFoldDB" id="Q3ZR78"/>
<dbReference type="EMBL" id="AY662330">
    <property type="protein sequence ID" value="AAW81264.1"/>
    <property type="molecule type" value="Genomic_DNA"/>
</dbReference>
<protein>
    <submittedName>
        <fullName evidence="1">Uncharacterized protein</fullName>
    </submittedName>
</protein>
<reference evidence="1" key="1">
    <citation type="submission" date="2004-06" db="EMBL/GenBank/DDBJ databases">
        <authorList>
            <person name="Desmond C.M."/>
            <person name="Stanton C."/>
            <person name="Fitzgerald G."/>
            <person name="Ross P."/>
        </authorList>
    </citation>
    <scope>NUCLEOTIDE SEQUENCE</scope>
    <source>
        <strain evidence="1">NFBC338</strain>
        <plasmid evidence="1">pCD01</plasmid>
    </source>
</reference>
<name>Q3ZR78_LACPA</name>
<keyword evidence="1" id="KW-0614">Plasmid</keyword>
<geneLocation type="plasmid" evidence="1">
    <name>pCD01</name>
</geneLocation>
<sequence length="109" mass="12223">MEIKLINTCKIKDTVTLSDDTKLTYILEAEPRENGKFIVKLNIIETDNPELEKVKESGQNIIFAFGTDGTDESDSYQLKDGEDRLVMENISSFNGSGANSVRDDHLTSY</sequence>
<organism evidence="1">
    <name type="scientific">Lacticaseibacillus paracasei subsp. paracasei</name>
    <dbReference type="NCBI Taxonomy" id="47714"/>
    <lineage>
        <taxon>Bacteria</taxon>
        <taxon>Bacillati</taxon>
        <taxon>Bacillota</taxon>
        <taxon>Bacilli</taxon>
        <taxon>Lactobacillales</taxon>
        <taxon>Lactobacillaceae</taxon>
        <taxon>Lacticaseibacillus</taxon>
    </lineage>
</organism>
<reference evidence="1" key="2">
    <citation type="journal article" date="2005" name="Plasmid">
        <title>Sequence analysis of the plasmid genome of the probiotic strain Lactobacillus paracasei NFBC338 which includes the plasmids pCD01 and pCD02.</title>
        <authorList>
            <person name="Desmond C."/>
            <person name="Ross R.P."/>
            <person name="Fitzgerald G."/>
            <person name="Stanton C."/>
        </authorList>
    </citation>
    <scope>NUCLEOTIDE SEQUENCE</scope>
    <source>
        <strain evidence="1">NFBC338</strain>
        <plasmid evidence="1">pCD01</plasmid>
    </source>
</reference>